<evidence type="ECO:0000256" key="8">
    <source>
        <dbReference type="ARBA" id="ARBA00023125"/>
    </source>
</evidence>
<dbReference type="SUPFAM" id="SSF57716">
    <property type="entry name" value="Glucocorticoid receptor-like (DNA-binding domain)"/>
    <property type="match status" value="1"/>
</dbReference>
<evidence type="ECO:0000256" key="7">
    <source>
        <dbReference type="ARBA" id="ARBA00023054"/>
    </source>
</evidence>
<comment type="similarity">
    <text evidence="2">Belongs to the THAP1 family.</text>
</comment>
<dbReference type="InterPro" id="IPR006612">
    <property type="entry name" value="THAP_Znf"/>
</dbReference>
<evidence type="ECO:0000256" key="5">
    <source>
        <dbReference type="ARBA" id="ARBA00022833"/>
    </source>
</evidence>
<dbReference type="InterPro" id="IPR026516">
    <property type="entry name" value="THAP1/10"/>
</dbReference>
<feature type="region of interest" description="Disordered" evidence="14">
    <location>
        <begin position="122"/>
        <end position="166"/>
    </location>
</feature>
<sequence length="281" mass="32132">MVNRDHCCVPLCNTNRSTCVEGISFHQFPLDPALERKWIRAIRRDRGAKFTVSKKVRPKVCSKHFKPNEVTKTITGRRHVIPNAIPSIFKWTKTPKTRRTLKRGEMTWKSVNAADRCASSEIRRGELEDKSDGATERTTDVKSEMHASEERDCVPSTQDRDDVGPDSTATSYKIEEERDCLPSQTPTLNGHDYLYSGPEATAEEMLEAAQQRIRELEAALEKTSLSVRFQLKPDNLIRFYTGFPSYQVLITFFFCAPPLKKCIRGHKCKDYVTRILQKSTS</sequence>
<reference evidence="16" key="2">
    <citation type="journal article" date="2023" name="Science">
        <title>Genomic signatures of disease resistance in endangered staghorn corals.</title>
        <authorList>
            <person name="Vollmer S.V."/>
            <person name="Selwyn J.D."/>
            <person name="Despard B.A."/>
            <person name="Roesel C.L."/>
        </authorList>
    </citation>
    <scope>NUCLEOTIDE SEQUENCE</scope>
    <source>
        <strain evidence="16">K2</strain>
    </source>
</reference>
<keyword evidence="6" id="KW-0805">Transcription regulation</keyword>
<gene>
    <name evidence="16" type="ORF">P5673_033596</name>
</gene>
<protein>
    <recommendedName>
        <fullName evidence="15">THAP-type domain-containing protein</fullName>
    </recommendedName>
</protein>
<dbReference type="PANTHER" id="PTHR46600:SF1">
    <property type="entry name" value="THAP DOMAIN-CONTAINING PROTEIN 1"/>
    <property type="match status" value="1"/>
</dbReference>
<evidence type="ECO:0000256" key="3">
    <source>
        <dbReference type="ARBA" id="ARBA00022723"/>
    </source>
</evidence>
<dbReference type="InterPro" id="IPR038441">
    <property type="entry name" value="THAP_Znf_sf"/>
</dbReference>
<keyword evidence="3" id="KW-0479">Metal-binding</keyword>
<keyword evidence="7 13" id="KW-0175">Coiled coil</keyword>
<keyword evidence="8 12" id="KW-0238">DNA-binding</keyword>
<dbReference type="Proteomes" id="UP001249851">
    <property type="component" value="Unassembled WGS sequence"/>
</dbReference>
<comment type="subcellular location">
    <subcellularLocation>
        <location evidence="1">Nucleus</location>
        <location evidence="1">Nucleoplasm</location>
    </subcellularLocation>
</comment>
<evidence type="ECO:0000313" key="16">
    <source>
        <dbReference type="EMBL" id="KAK2546761.1"/>
    </source>
</evidence>
<evidence type="ECO:0000256" key="2">
    <source>
        <dbReference type="ARBA" id="ARBA00006177"/>
    </source>
</evidence>
<evidence type="ECO:0000256" key="12">
    <source>
        <dbReference type="PROSITE-ProRule" id="PRU00309"/>
    </source>
</evidence>
<dbReference type="PROSITE" id="PS50950">
    <property type="entry name" value="ZF_THAP"/>
    <property type="match status" value="1"/>
</dbReference>
<evidence type="ECO:0000259" key="15">
    <source>
        <dbReference type="PROSITE" id="PS50950"/>
    </source>
</evidence>
<dbReference type="GO" id="GO:0005654">
    <property type="term" value="C:nucleoplasm"/>
    <property type="evidence" value="ECO:0007669"/>
    <property type="project" value="UniProtKB-SubCell"/>
</dbReference>
<evidence type="ECO:0000256" key="11">
    <source>
        <dbReference type="ARBA" id="ARBA00023306"/>
    </source>
</evidence>
<evidence type="ECO:0000256" key="4">
    <source>
        <dbReference type="ARBA" id="ARBA00022771"/>
    </source>
</evidence>
<keyword evidence="4 12" id="KW-0863">Zinc-finger</keyword>
<name>A0AAD9PPR2_ACRCE</name>
<organism evidence="16 17">
    <name type="scientific">Acropora cervicornis</name>
    <name type="common">Staghorn coral</name>
    <dbReference type="NCBI Taxonomy" id="6130"/>
    <lineage>
        <taxon>Eukaryota</taxon>
        <taxon>Metazoa</taxon>
        <taxon>Cnidaria</taxon>
        <taxon>Anthozoa</taxon>
        <taxon>Hexacorallia</taxon>
        <taxon>Scleractinia</taxon>
        <taxon>Astrocoeniina</taxon>
        <taxon>Acroporidae</taxon>
        <taxon>Acropora</taxon>
    </lineage>
</organism>
<dbReference type="GO" id="GO:0008270">
    <property type="term" value="F:zinc ion binding"/>
    <property type="evidence" value="ECO:0007669"/>
    <property type="project" value="UniProtKB-KW"/>
</dbReference>
<reference evidence="16" key="1">
    <citation type="journal article" date="2023" name="G3 (Bethesda)">
        <title>Whole genome assembly and annotation of the endangered Caribbean coral Acropora cervicornis.</title>
        <authorList>
            <person name="Selwyn J.D."/>
            <person name="Vollmer S.V."/>
        </authorList>
    </citation>
    <scope>NUCLEOTIDE SEQUENCE</scope>
    <source>
        <strain evidence="16">K2</strain>
    </source>
</reference>
<keyword evidence="17" id="KW-1185">Reference proteome</keyword>
<evidence type="ECO:0000256" key="1">
    <source>
        <dbReference type="ARBA" id="ARBA00004642"/>
    </source>
</evidence>
<evidence type="ECO:0000256" key="9">
    <source>
        <dbReference type="ARBA" id="ARBA00023163"/>
    </source>
</evidence>
<dbReference type="Gene3D" id="6.20.210.20">
    <property type="entry name" value="THAP domain"/>
    <property type="match status" value="1"/>
</dbReference>
<evidence type="ECO:0000256" key="13">
    <source>
        <dbReference type="SAM" id="Coils"/>
    </source>
</evidence>
<evidence type="ECO:0000256" key="10">
    <source>
        <dbReference type="ARBA" id="ARBA00023242"/>
    </source>
</evidence>
<keyword evidence="10" id="KW-0539">Nucleus</keyword>
<keyword evidence="11" id="KW-0131">Cell cycle</keyword>
<dbReference type="EMBL" id="JARQWQ010000292">
    <property type="protein sequence ID" value="KAK2546761.1"/>
    <property type="molecule type" value="Genomic_DNA"/>
</dbReference>
<comment type="caution">
    <text evidence="16">The sequence shown here is derived from an EMBL/GenBank/DDBJ whole genome shotgun (WGS) entry which is preliminary data.</text>
</comment>
<dbReference type="PANTHER" id="PTHR46600">
    <property type="entry name" value="THAP DOMAIN-CONTAINING"/>
    <property type="match status" value="1"/>
</dbReference>
<evidence type="ECO:0000256" key="14">
    <source>
        <dbReference type="SAM" id="MobiDB-lite"/>
    </source>
</evidence>
<feature type="compositionally biased region" description="Basic and acidic residues" evidence="14">
    <location>
        <begin position="122"/>
        <end position="163"/>
    </location>
</feature>
<proteinExistence type="inferred from homology"/>
<keyword evidence="9" id="KW-0804">Transcription</keyword>
<dbReference type="AlphaFoldDB" id="A0AAD9PPR2"/>
<dbReference type="SMART" id="SM00980">
    <property type="entry name" value="THAP"/>
    <property type="match status" value="1"/>
</dbReference>
<evidence type="ECO:0000313" key="17">
    <source>
        <dbReference type="Proteomes" id="UP001249851"/>
    </source>
</evidence>
<dbReference type="SMART" id="SM00692">
    <property type="entry name" value="DM3"/>
    <property type="match status" value="1"/>
</dbReference>
<dbReference type="Pfam" id="PF05485">
    <property type="entry name" value="THAP"/>
    <property type="match status" value="1"/>
</dbReference>
<feature type="domain" description="THAP-type" evidence="15">
    <location>
        <begin position="1"/>
        <end position="89"/>
    </location>
</feature>
<feature type="coiled-coil region" evidence="13">
    <location>
        <begin position="199"/>
        <end position="226"/>
    </location>
</feature>
<dbReference type="GO" id="GO:0043565">
    <property type="term" value="F:sequence-specific DNA binding"/>
    <property type="evidence" value="ECO:0007669"/>
    <property type="project" value="InterPro"/>
</dbReference>
<keyword evidence="5" id="KW-0862">Zinc</keyword>
<evidence type="ECO:0000256" key="6">
    <source>
        <dbReference type="ARBA" id="ARBA00023015"/>
    </source>
</evidence>
<accession>A0AAD9PPR2</accession>